<name>A0A6P2MKM2_9BURK</name>
<evidence type="ECO:0000313" key="2">
    <source>
        <dbReference type="Proteomes" id="UP000494261"/>
    </source>
</evidence>
<dbReference type="AlphaFoldDB" id="A0A6P2MKM2"/>
<reference evidence="1 2" key="1">
    <citation type="submission" date="2019-09" db="EMBL/GenBank/DDBJ databases">
        <authorList>
            <person name="Depoorter E."/>
        </authorList>
    </citation>
    <scope>NUCLEOTIDE SEQUENCE [LARGE SCALE GENOMIC DNA]</scope>
    <source>
        <strain evidence="1">LMG 13014</strain>
    </source>
</reference>
<protein>
    <submittedName>
        <fullName evidence="1">Gp41</fullName>
    </submittedName>
</protein>
<proteinExistence type="predicted"/>
<accession>A0A6P2MKM2</accession>
<dbReference type="EMBL" id="CABVQC010000025">
    <property type="protein sequence ID" value="VWB82873.1"/>
    <property type="molecule type" value="Genomic_DNA"/>
</dbReference>
<dbReference type="Proteomes" id="UP000494261">
    <property type="component" value="Unassembled WGS sequence"/>
</dbReference>
<evidence type="ECO:0000313" key="1">
    <source>
        <dbReference type="EMBL" id="VWB82873.1"/>
    </source>
</evidence>
<gene>
    <name evidence="1" type="ORF">BLA13014_03820</name>
</gene>
<organism evidence="1 2">
    <name type="scientific">Burkholderia aenigmatica</name>
    <dbReference type="NCBI Taxonomy" id="2015348"/>
    <lineage>
        <taxon>Bacteria</taxon>
        <taxon>Pseudomonadati</taxon>
        <taxon>Pseudomonadota</taxon>
        <taxon>Betaproteobacteria</taxon>
        <taxon>Burkholderiales</taxon>
        <taxon>Burkholderiaceae</taxon>
        <taxon>Burkholderia</taxon>
        <taxon>Burkholderia cepacia complex</taxon>
    </lineage>
</organism>
<dbReference type="RefSeq" id="WP_175023621.1">
    <property type="nucleotide sequence ID" value="NZ_CABVQC010000025.1"/>
</dbReference>
<sequence>MTTTDTPRAAMPADLQGLRHAILTPREIVRDEEGMLSHPAVPYLDEDVNYETFFAAFDIEAAFIHMENDVDCDTYDQYFASNSTNCSFWTPSAPAGDGWLLLEIYDTEDGPVALYVREKKRESMRERLKREEHETRDAVRSESLIKTLSDIIHDQTVAMQSAVIEWQHGNGAEAGLSWIVNTLAGPGHLPDFDAPHGKHAQYWFNANQANPMPACFCGNPSSSLWMGQGFCCDEHYREAKAKYEAIGAGDAP</sequence>